<evidence type="ECO:0000313" key="3">
    <source>
        <dbReference type="EMBL" id="STY45327.1"/>
    </source>
</evidence>
<feature type="transmembrane region" description="Helical" evidence="1">
    <location>
        <begin position="12"/>
        <end position="30"/>
    </location>
</feature>
<sequence>MKKQTLRFIGRWVFWIIVYGLVWLFTLFQGDKASWFLTYFITFILLLLLIVSISPLRNWRIQYALAQPYYAAGETIHVHLQLQRKIPFLQGNLKIQQQIRSKTDTSGWLEQTISPFFRKKLLVPLPGFPAKRGPVDFSTVRLTTRDPFNLIAKSIQLETTETLLVYPAYEKALALSIADSLSQGEQNADHWSLMKNENIHGLRKFQNGDRIALIDWKTTAKKNELFMKEYESSRNAELHVFFHNKHAVDHETSLTACYSFVRHLSEQGQPIELLIPTETFQQAGEGKAFTETIAHLFANLEAKPADQDLLIPDGPTIVFTPEIDETIQRMLENYRYHDSLKIVTAQGDPTLHSDKVLELADLIRKEARNV</sequence>
<keyword evidence="1" id="KW-1133">Transmembrane helix</keyword>
<reference evidence="3 4" key="1">
    <citation type="submission" date="2018-06" db="EMBL/GenBank/DDBJ databases">
        <authorList>
            <consortium name="Pathogen Informatics"/>
            <person name="Doyle S."/>
        </authorList>
    </citation>
    <scope>NUCLEOTIDE SEQUENCE [LARGE SCALE GENOMIC DNA]</scope>
    <source>
        <strain evidence="4">NCTC 10815</strain>
    </source>
</reference>
<evidence type="ECO:0000256" key="1">
    <source>
        <dbReference type="SAM" id="Phobius"/>
    </source>
</evidence>
<dbReference type="Proteomes" id="UP000254879">
    <property type="component" value="Unassembled WGS sequence"/>
</dbReference>
<dbReference type="EMBL" id="UGPG01000001">
    <property type="protein sequence ID" value="STY45327.1"/>
    <property type="molecule type" value="Genomic_DNA"/>
</dbReference>
<dbReference type="PANTHER" id="PTHR34351:SF2">
    <property type="entry name" value="DUF58 DOMAIN-CONTAINING PROTEIN"/>
    <property type="match status" value="1"/>
</dbReference>
<gene>
    <name evidence="3" type="ORF">NCTC10815_02702</name>
</gene>
<name>A0A378MG28_LISGR</name>
<feature type="domain" description="DUF58" evidence="2">
    <location>
        <begin position="203"/>
        <end position="242"/>
    </location>
</feature>
<keyword evidence="1" id="KW-0812">Transmembrane</keyword>
<organism evidence="3 4">
    <name type="scientific">Listeria grayi</name>
    <name type="common">Listeria murrayi</name>
    <dbReference type="NCBI Taxonomy" id="1641"/>
    <lineage>
        <taxon>Bacteria</taxon>
        <taxon>Bacillati</taxon>
        <taxon>Bacillota</taxon>
        <taxon>Bacilli</taxon>
        <taxon>Bacillales</taxon>
        <taxon>Listeriaceae</taxon>
        <taxon>Listeria</taxon>
    </lineage>
</organism>
<dbReference type="RefSeq" id="WP_115346275.1">
    <property type="nucleotide sequence ID" value="NZ_UGPG01000001.1"/>
</dbReference>
<keyword evidence="1" id="KW-0472">Membrane</keyword>
<evidence type="ECO:0000313" key="4">
    <source>
        <dbReference type="Proteomes" id="UP000254879"/>
    </source>
</evidence>
<feature type="transmembrane region" description="Helical" evidence="1">
    <location>
        <begin position="36"/>
        <end position="56"/>
    </location>
</feature>
<proteinExistence type="predicted"/>
<dbReference type="InterPro" id="IPR002881">
    <property type="entry name" value="DUF58"/>
</dbReference>
<dbReference type="AlphaFoldDB" id="A0A378MG28"/>
<dbReference type="PANTHER" id="PTHR34351">
    <property type="entry name" value="SLR1927 PROTEIN-RELATED"/>
    <property type="match status" value="1"/>
</dbReference>
<dbReference type="Pfam" id="PF01882">
    <property type="entry name" value="DUF58"/>
    <property type="match status" value="1"/>
</dbReference>
<protein>
    <submittedName>
        <fullName evidence="3">Uncharacterized conserved protein (Some members contain a von Willebrand factor type A (VWA) domain)</fullName>
    </submittedName>
</protein>
<evidence type="ECO:0000259" key="2">
    <source>
        <dbReference type="Pfam" id="PF01882"/>
    </source>
</evidence>
<accession>A0A378MG28</accession>